<feature type="region of interest" description="Disordered" evidence="1">
    <location>
        <begin position="18"/>
        <end position="64"/>
    </location>
</feature>
<dbReference type="AlphaFoldDB" id="Q2CH98"/>
<comment type="caution">
    <text evidence="2">The sequence shown here is derived from an EMBL/GenBank/DDBJ whole genome shotgun (WGS) entry which is preliminary data.</text>
</comment>
<evidence type="ECO:0000313" key="2">
    <source>
        <dbReference type="EMBL" id="EAR52141.1"/>
    </source>
</evidence>
<evidence type="ECO:0000256" key="1">
    <source>
        <dbReference type="SAM" id="MobiDB-lite"/>
    </source>
</evidence>
<reference evidence="2 3" key="1">
    <citation type="journal article" date="2010" name="J. Bacteriol.">
        <title>Genome sequences of Oceanicola granulosus HTCC2516(T) and Oceanicola batsensis HTCC2597(TDelta).</title>
        <authorList>
            <person name="Thrash J.C."/>
            <person name="Cho J.C."/>
            <person name="Vergin K.L."/>
            <person name="Giovannoni S.J."/>
        </authorList>
    </citation>
    <scope>NUCLEOTIDE SEQUENCE [LARGE SCALE GENOMIC DNA]</scope>
    <source>
        <strain evidence="3">ATCC BAA-861 / DSM 15982 / KCTC 12143 / HTCC2516</strain>
    </source>
</reference>
<dbReference type="Proteomes" id="UP000003635">
    <property type="component" value="Unassembled WGS sequence"/>
</dbReference>
<name>Q2CH98_OCEGH</name>
<protein>
    <submittedName>
        <fullName evidence="2">Uncharacterized protein</fullName>
    </submittedName>
</protein>
<gene>
    <name evidence="2" type="ORF">OG2516_18790</name>
</gene>
<dbReference type="HOGENOM" id="CLU_2863375_0_0_5"/>
<evidence type="ECO:0000313" key="3">
    <source>
        <dbReference type="Proteomes" id="UP000003635"/>
    </source>
</evidence>
<keyword evidence="3" id="KW-1185">Reference proteome</keyword>
<dbReference type="EMBL" id="AAOT01000006">
    <property type="protein sequence ID" value="EAR52141.1"/>
    <property type="molecule type" value="Genomic_DNA"/>
</dbReference>
<organism evidence="2 3">
    <name type="scientific">Oceanicola granulosus (strain ATCC BAA-861 / DSM 15982 / KCTC 12143 / HTCC2516)</name>
    <dbReference type="NCBI Taxonomy" id="314256"/>
    <lineage>
        <taxon>Bacteria</taxon>
        <taxon>Pseudomonadati</taxon>
        <taxon>Pseudomonadota</taxon>
        <taxon>Alphaproteobacteria</taxon>
        <taxon>Rhodobacterales</taxon>
        <taxon>Roseobacteraceae</taxon>
        <taxon>Oceanicola</taxon>
    </lineage>
</organism>
<proteinExistence type="predicted"/>
<sequence length="64" mass="6600">MGVPGKIVWADGSEVGEKDGLVLGQPGVTRIGEPQGARGGMWDDEAKPAGIPGELRVLGRDTES</sequence>
<accession>Q2CH98</accession>